<evidence type="ECO:0000256" key="1">
    <source>
        <dbReference type="ARBA" id="ARBA00005357"/>
    </source>
</evidence>
<sequence>MSPGLWNPQFYISCSPTSRAVPPYSSSPNPSQTAMYPMRSAYPQQSPYAQGKYDTHQYAPPSHTIHHITVLQPNRMLAMVYPALIPPLRGNGITMSMVSGTTMAMSTGILLTIHSPTPVAPPPSHCAYILEPWECPSIAMSPLSCDHSANV</sequence>
<reference evidence="2" key="1">
    <citation type="submission" date="2020-12" db="EMBL/GenBank/DDBJ databases">
        <authorList>
            <consortium name="Molecular Ecology Group"/>
        </authorList>
    </citation>
    <scope>NUCLEOTIDE SEQUENCE</scope>
    <source>
        <strain evidence="2">TBG_1078</strain>
    </source>
</reference>
<comment type="caution">
    <text evidence="2">The sequence shown here is derived from an EMBL/GenBank/DDBJ whole genome shotgun (WGS) entry which is preliminary data.</text>
</comment>
<keyword evidence="3" id="KW-1185">Reference proteome</keyword>
<accession>A0A811ZK92</accession>
<evidence type="ECO:0000313" key="2">
    <source>
        <dbReference type="EMBL" id="CAD7689079.1"/>
    </source>
</evidence>
<dbReference type="Pfam" id="PF14944">
    <property type="entry name" value="TCRP1"/>
    <property type="match status" value="1"/>
</dbReference>
<dbReference type="Proteomes" id="UP000645828">
    <property type="component" value="Unassembled WGS sequence"/>
</dbReference>
<proteinExistence type="inferred from homology"/>
<evidence type="ECO:0000313" key="3">
    <source>
        <dbReference type="Proteomes" id="UP000645828"/>
    </source>
</evidence>
<comment type="similarity">
    <text evidence="1">Belongs to the FAM168 family.</text>
</comment>
<gene>
    <name evidence="2" type="ORF">NYPRO_LOCUS21873</name>
</gene>
<dbReference type="InterPro" id="IPR029247">
    <property type="entry name" value="FAM168A/MANI"/>
</dbReference>
<dbReference type="EMBL" id="CAJHUB010000769">
    <property type="protein sequence ID" value="CAD7689079.1"/>
    <property type="molecule type" value="Genomic_DNA"/>
</dbReference>
<name>A0A811ZK92_NYCPR</name>
<protein>
    <submittedName>
        <fullName evidence="2">(raccoon dog) hypothetical protein</fullName>
    </submittedName>
</protein>
<dbReference type="AlphaFoldDB" id="A0A811ZK92"/>
<dbReference type="PANTHER" id="PTHR31844">
    <property type="entry name" value="MYELIN-ASSOCIATED NEURITE-OUTGROWTH INHIBITOR-RELATED"/>
    <property type="match status" value="1"/>
</dbReference>
<organism evidence="2 3">
    <name type="scientific">Nyctereutes procyonoides</name>
    <name type="common">Raccoon dog</name>
    <name type="synonym">Canis procyonoides</name>
    <dbReference type="NCBI Taxonomy" id="34880"/>
    <lineage>
        <taxon>Eukaryota</taxon>
        <taxon>Metazoa</taxon>
        <taxon>Chordata</taxon>
        <taxon>Craniata</taxon>
        <taxon>Vertebrata</taxon>
        <taxon>Euteleostomi</taxon>
        <taxon>Mammalia</taxon>
        <taxon>Eutheria</taxon>
        <taxon>Laurasiatheria</taxon>
        <taxon>Carnivora</taxon>
        <taxon>Caniformia</taxon>
        <taxon>Canidae</taxon>
        <taxon>Nyctereutes</taxon>
    </lineage>
</organism>